<evidence type="ECO:0000256" key="7">
    <source>
        <dbReference type="ARBA" id="ARBA00022490"/>
    </source>
</evidence>
<dbReference type="Pfam" id="PF21799">
    <property type="entry name" value="MurD-like_N"/>
    <property type="match status" value="1"/>
</dbReference>
<name>A0AAE3IH68_9FIRM</name>
<evidence type="ECO:0000256" key="3">
    <source>
        <dbReference type="ARBA" id="ARBA00004752"/>
    </source>
</evidence>
<keyword evidence="7 17" id="KW-0963">Cytoplasm</keyword>
<evidence type="ECO:0000256" key="12">
    <source>
        <dbReference type="ARBA" id="ARBA00022984"/>
    </source>
</evidence>
<keyword evidence="22" id="KW-1185">Reference proteome</keyword>
<evidence type="ECO:0000256" key="14">
    <source>
        <dbReference type="ARBA" id="ARBA00030398"/>
    </source>
</evidence>
<reference evidence="21 22" key="1">
    <citation type="journal article" date="2021" name="ISME Commun">
        <title>Automated analysis of genomic sequences facilitates high-throughput and comprehensive description of bacteria.</title>
        <authorList>
            <person name="Hitch T.C.A."/>
        </authorList>
    </citation>
    <scope>NUCLEOTIDE SEQUENCE [LARGE SCALE GENOMIC DNA]</scope>
    <source>
        <strain evidence="21 22">Sanger_31</strain>
    </source>
</reference>
<dbReference type="Gene3D" id="3.90.190.20">
    <property type="entry name" value="Mur ligase, C-terminal domain"/>
    <property type="match status" value="1"/>
</dbReference>
<dbReference type="Gene3D" id="3.40.1190.10">
    <property type="entry name" value="Mur-like, catalytic domain"/>
    <property type="match status" value="1"/>
</dbReference>
<dbReference type="GO" id="GO:0051301">
    <property type="term" value="P:cell division"/>
    <property type="evidence" value="ECO:0007669"/>
    <property type="project" value="UniProtKB-KW"/>
</dbReference>
<comment type="pathway">
    <text evidence="3 17 18">Cell wall biogenesis; peptidoglycan biosynthesis.</text>
</comment>
<dbReference type="InterPro" id="IPR036615">
    <property type="entry name" value="Mur_ligase_C_dom_sf"/>
</dbReference>
<evidence type="ECO:0000256" key="2">
    <source>
        <dbReference type="ARBA" id="ARBA00004496"/>
    </source>
</evidence>
<dbReference type="GO" id="GO:0008360">
    <property type="term" value="P:regulation of cell shape"/>
    <property type="evidence" value="ECO:0007669"/>
    <property type="project" value="UniProtKB-KW"/>
</dbReference>
<proteinExistence type="inferred from homology"/>
<keyword evidence="9 17" id="KW-0547">Nucleotide-binding</keyword>
<evidence type="ECO:0000256" key="8">
    <source>
        <dbReference type="ARBA" id="ARBA00022598"/>
    </source>
</evidence>
<feature type="domain" description="Mur ligase central" evidence="20">
    <location>
        <begin position="122"/>
        <end position="300"/>
    </location>
</feature>
<dbReference type="HAMAP" id="MF_00639">
    <property type="entry name" value="MurD"/>
    <property type="match status" value="1"/>
</dbReference>
<sequence>MTKAQRYFMEIKDKRVAFIGTGVSHLELIKLFLSKGIRCVVCDKKTEDEFDELIYEELSAKGCEFSLGEHYLDIIFNCDIVFRTPGMYYNDETITKARKAGVAITSEMETFFDLCPCKIYGVTGSDGKTTTTTLISEMLKAEGKRVHIGGNIGKALLPIVETMSDSDVAVVELSSFQLISMRQSPNVAAITNITPNHLNVHGTMEEYISAKANLIAHQNGYSRTVLNEDNEETIKLADLVRGKLVTFSLKHPVQTGAYLNDDGMLCYTEKGRTTEIVHKDDIRIPGIHNVANYLTAIAAVWGEVSIQSIVQVAKNFGGVEHRIEFVREIDGVKWYNDSIATSPTRVIAGLNSFNQKLIVIAGGYDKKIPFEPLAEPVNKNVKILILLGATADKIEKAVTESPLYPESGLKIVRVKTLEEAVLTAQKMAEKGDIVTLSPACASFDLYPNFEARGRHFKRLVNEL</sequence>
<gene>
    <name evidence="17 21" type="primary">murD</name>
    <name evidence="21" type="ORF">OCV57_03475</name>
</gene>
<evidence type="ECO:0000259" key="19">
    <source>
        <dbReference type="Pfam" id="PF02875"/>
    </source>
</evidence>
<evidence type="ECO:0000256" key="18">
    <source>
        <dbReference type="RuleBase" id="RU003664"/>
    </source>
</evidence>
<dbReference type="Pfam" id="PF02875">
    <property type="entry name" value="Mur_ligase_C"/>
    <property type="match status" value="1"/>
</dbReference>
<keyword evidence="12 17" id="KW-0573">Peptidoglycan synthesis</keyword>
<evidence type="ECO:0000256" key="16">
    <source>
        <dbReference type="ARBA" id="ARBA00047632"/>
    </source>
</evidence>
<comment type="function">
    <text evidence="1 17 18">Cell wall formation. Catalyzes the addition of glutamate to the nucleotide precursor UDP-N-acetylmuramoyl-L-alanine (UMA).</text>
</comment>
<dbReference type="SUPFAM" id="SSF53623">
    <property type="entry name" value="MurD-like peptide ligases, catalytic domain"/>
    <property type="match status" value="1"/>
</dbReference>
<dbReference type="InterPro" id="IPR004101">
    <property type="entry name" value="Mur_ligase_C"/>
</dbReference>
<keyword evidence="17 18" id="KW-0131">Cell cycle</keyword>
<comment type="caution">
    <text evidence="21">The sequence shown here is derived from an EMBL/GenBank/DDBJ whole genome shotgun (WGS) entry which is preliminary data.</text>
</comment>
<evidence type="ECO:0000259" key="20">
    <source>
        <dbReference type="Pfam" id="PF08245"/>
    </source>
</evidence>
<evidence type="ECO:0000256" key="6">
    <source>
        <dbReference type="ARBA" id="ARBA00015655"/>
    </source>
</evidence>
<dbReference type="PANTHER" id="PTHR43692">
    <property type="entry name" value="UDP-N-ACETYLMURAMOYLALANINE--D-GLUTAMATE LIGASE"/>
    <property type="match status" value="1"/>
</dbReference>
<evidence type="ECO:0000256" key="1">
    <source>
        <dbReference type="ARBA" id="ARBA00002734"/>
    </source>
</evidence>
<evidence type="ECO:0000256" key="13">
    <source>
        <dbReference type="ARBA" id="ARBA00023316"/>
    </source>
</evidence>
<organism evidence="21 22">
    <name type="scientific">Hominimerdicola aceti</name>
    <dbReference type="NCBI Taxonomy" id="2981726"/>
    <lineage>
        <taxon>Bacteria</taxon>
        <taxon>Bacillati</taxon>
        <taxon>Bacillota</taxon>
        <taxon>Clostridia</taxon>
        <taxon>Eubacteriales</taxon>
        <taxon>Oscillospiraceae</taxon>
        <taxon>Hominimerdicola</taxon>
    </lineage>
</organism>
<dbReference type="RefSeq" id="WP_267300449.1">
    <property type="nucleotide sequence ID" value="NZ_JAOQJZ010000002.1"/>
</dbReference>
<dbReference type="PANTHER" id="PTHR43692:SF1">
    <property type="entry name" value="UDP-N-ACETYLMURAMOYLALANINE--D-GLUTAMATE LIGASE"/>
    <property type="match status" value="1"/>
</dbReference>
<keyword evidence="8 17" id="KW-0436">Ligase</keyword>
<evidence type="ECO:0000256" key="15">
    <source>
        <dbReference type="ARBA" id="ARBA00032324"/>
    </source>
</evidence>
<dbReference type="GO" id="GO:0009252">
    <property type="term" value="P:peptidoglycan biosynthetic process"/>
    <property type="evidence" value="ECO:0007669"/>
    <property type="project" value="UniProtKB-UniRule"/>
</dbReference>
<dbReference type="Pfam" id="PF08245">
    <property type="entry name" value="Mur_ligase_M"/>
    <property type="match status" value="1"/>
</dbReference>
<dbReference type="EMBL" id="JAOQJZ010000002">
    <property type="protein sequence ID" value="MCU6704991.1"/>
    <property type="molecule type" value="Genomic_DNA"/>
</dbReference>
<dbReference type="SUPFAM" id="SSF53244">
    <property type="entry name" value="MurD-like peptide ligases, peptide-binding domain"/>
    <property type="match status" value="1"/>
</dbReference>
<feature type="domain" description="Mur ligase C-terminal" evidence="19">
    <location>
        <begin position="321"/>
        <end position="440"/>
    </location>
</feature>
<keyword evidence="10 17" id="KW-0067">ATP-binding</keyword>
<evidence type="ECO:0000256" key="17">
    <source>
        <dbReference type="HAMAP-Rule" id="MF_00639"/>
    </source>
</evidence>
<dbReference type="Proteomes" id="UP001208131">
    <property type="component" value="Unassembled WGS sequence"/>
</dbReference>
<dbReference type="NCBIfam" id="TIGR01087">
    <property type="entry name" value="murD"/>
    <property type="match status" value="1"/>
</dbReference>
<dbReference type="AlphaFoldDB" id="A0AAE3IH68"/>
<evidence type="ECO:0000256" key="9">
    <source>
        <dbReference type="ARBA" id="ARBA00022741"/>
    </source>
</evidence>
<comment type="similarity">
    <text evidence="4 17">Belongs to the MurCDEF family.</text>
</comment>
<comment type="subcellular location">
    <subcellularLocation>
        <location evidence="2 17 18">Cytoplasm</location>
    </subcellularLocation>
</comment>
<dbReference type="GO" id="GO:0071555">
    <property type="term" value="P:cell wall organization"/>
    <property type="evidence" value="ECO:0007669"/>
    <property type="project" value="UniProtKB-KW"/>
</dbReference>
<dbReference type="InterPro" id="IPR036565">
    <property type="entry name" value="Mur-like_cat_sf"/>
</dbReference>
<dbReference type="GO" id="GO:0005737">
    <property type="term" value="C:cytoplasm"/>
    <property type="evidence" value="ECO:0007669"/>
    <property type="project" value="UniProtKB-SubCell"/>
</dbReference>
<keyword evidence="13 17" id="KW-0961">Cell wall biogenesis/degradation</keyword>
<comment type="catalytic activity">
    <reaction evidence="16 17 18">
        <text>UDP-N-acetyl-alpha-D-muramoyl-L-alanine + D-glutamate + ATP = UDP-N-acetyl-alpha-D-muramoyl-L-alanyl-D-glutamate + ADP + phosphate + H(+)</text>
        <dbReference type="Rhea" id="RHEA:16429"/>
        <dbReference type="ChEBI" id="CHEBI:15378"/>
        <dbReference type="ChEBI" id="CHEBI:29986"/>
        <dbReference type="ChEBI" id="CHEBI:30616"/>
        <dbReference type="ChEBI" id="CHEBI:43474"/>
        <dbReference type="ChEBI" id="CHEBI:83898"/>
        <dbReference type="ChEBI" id="CHEBI:83900"/>
        <dbReference type="ChEBI" id="CHEBI:456216"/>
        <dbReference type="EC" id="6.3.2.9"/>
    </reaction>
</comment>
<evidence type="ECO:0000313" key="22">
    <source>
        <dbReference type="Proteomes" id="UP001208131"/>
    </source>
</evidence>
<dbReference type="InterPro" id="IPR005762">
    <property type="entry name" value="MurD"/>
</dbReference>
<accession>A0AAE3IH68</accession>
<evidence type="ECO:0000256" key="4">
    <source>
        <dbReference type="ARBA" id="ARBA00010416"/>
    </source>
</evidence>
<evidence type="ECO:0000256" key="10">
    <source>
        <dbReference type="ARBA" id="ARBA00022840"/>
    </source>
</evidence>
<dbReference type="GO" id="GO:0005524">
    <property type="term" value="F:ATP binding"/>
    <property type="evidence" value="ECO:0007669"/>
    <property type="project" value="UniProtKB-UniRule"/>
</dbReference>
<evidence type="ECO:0000256" key="5">
    <source>
        <dbReference type="ARBA" id="ARBA00012212"/>
    </source>
</evidence>
<protein>
    <recommendedName>
        <fullName evidence="6 17">UDP-N-acetylmuramoylalanine--D-glutamate ligase</fullName>
        <ecNumber evidence="5 17">6.3.2.9</ecNumber>
    </recommendedName>
    <alternativeName>
        <fullName evidence="15 17">D-glutamic acid-adding enzyme</fullName>
    </alternativeName>
    <alternativeName>
        <fullName evidence="14 17">UDP-N-acetylmuramoyl-L-alanyl-D-glutamate synthetase</fullName>
    </alternativeName>
</protein>
<dbReference type="GO" id="GO:0008764">
    <property type="term" value="F:UDP-N-acetylmuramoylalanine-D-glutamate ligase activity"/>
    <property type="evidence" value="ECO:0007669"/>
    <property type="project" value="UniProtKB-UniRule"/>
</dbReference>
<dbReference type="Gene3D" id="3.40.50.720">
    <property type="entry name" value="NAD(P)-binding Rossmann-like Domain"/>
    <property type="match status" value="1"/>
</dbReference>
<dbReference type="EC" id="6.3.2.9" evidence="5 17"/>
<keyword evidence="11 17" id="KW-0133">Cell shape</keyword>
<evidence type="ECO:0000256" key="11">
    <source>
        <dbReference type="ARBA" id="ARBA00022960"/>
    </source>
</evidence>
<evidence type="ECO:0000313" key="21">
    <source>
        <dbReference type="EMBL" id="MCU6704991.1"/>
    </source>
</evidence>
<dbReference type="InterPro" id="IPR013221">
    <property type="entry name" value="Mur_ligase_cen"/>
</dbReference>
<keyword evidence="17 18" id="KW-0132">Cell division</keyword>
<dbReference type="SUPFAM" id="SSF51984">
    <property type="entry name" value="MurCD N-terminal domain"/>
    <property type="match status" value="1"/>
</dbReference>
<feature type="binding site" evidence="17">
    <location>
        <begin position="124"/>
        <end position="130"/>
    </location>
    <ligand>
        <name>ATP</name>
        <dbReference type="ChEBI" id="CHEBI:30616"/>
    </ligand>
</feature>